<dbReference type="GO" id="GO:0042597">
    <property type="term" value="C:periplasmic space"/>
    <property type="evidence" value="ECO:0007669"/>
    <property type="project" value="UniProtKB-SubCell"/>
</dbReference>
<proteinExistence type="predicted"/>
<dbReference type="AlphaFoldDB" id="A0A934QLC3"/>
<dbReference type="Gene3D" id="2.60.40.420">
    <property type="entry name" value="Cupredoxins - blue copper proteins"/>
    <property type="match status" value="1"/>
</dbReference>
<evidence type="ECO:0000256" key="6">
    <source>
        <dbReference type="ARBA" id="ARBA00023008"/>
    </source>
</evidence>
<comment type="cofactor">
    <cofactor evidence="8">
        <name>Cu cation</name>
        <dbReference type="ChEBI" id="CHEBI:23378"/>
    </cofactor>
    <text evidence="8">Binds 1 copper ion per subunit.</text>
</comment>
<evidence type="ECO:0000256" key="5">
    <source>
        <dbReference type="ARBA" id="ARBA00022982"/>
    </source>
</evidence>
<dbReference type="CDD" id="cd04218">
    <property type="entry name" value="Pseudoazurin"/>
    <property type="match status" value="1"/>
</dbReference>
<comment type="caution">
    <text evidence="11">The sequence shown here is derived from an EMBL/GenBank/DDBJ whole genome shotgun (WGS) entry which is preliminary data.</text>
</comment>
<dbReference type="InterPro" id="IPR012745">
    <property type="entry name" value="Pseudoazurin"/>
</dbReference>
<evidence type="ECO:0000256" key="8">
    <source>
        <dbReference type="PIRSR" id="PIRSR602386-1"/>
    </source>
</evidence>
<comment type="subcellular location">
    <subcellularLocation>
        <location evidence="1">Periplasm</location>
    </subcellularLocation>
</comment>
<keyword evidence="5" id="KW-0249">Electron transport</keyword>
<dbReference type="InterPro" id="IPR001235">
    <property type="entry name" value="Copper_blue_Plastocyanin"/>
</dbReference>
<feature type="signal peptide" evidence="9">
    <location>
        <begin position="1"/>
        <end position="19"/>
    </location>
</feature>
<dbReference type="InterPro" id="IPR002386">
    <property type="entry name" value="Amicyanin/Pseudoazurin"/>
</dbReference>
<evidence type="ECO:0000256" key="2">
    <source>
        <dbReference type="ARBA" id="ARBA00022448"/>
    </source>
</evidence>
<feature type="binding site" evidence="8">
    <location>
        <position position="105"/>
    </location>
    <ligand>
        <name>Cu cation</name>
        <dbReference type="ChEBI" id="CHEBI:23378"/>
    </ligand>
</feature>
<dbReference type="PRINTS" id="PR00155">
    <property type="entry name" value="AMICYANIN"/>
</dbReference>
<sequence>MRFMAIVAAACLLTSPVAAEVHEVKMLTRGDAGAMVYEPAYLEIAPGDTVQFIAAQGGHNAASIDGFVPSGYAGFKGQINEEIRITLDQPGFYGVKCSPHFAMGMVMLIRVGETDVARPELPADLPQRAKARFDDILEDLGQ</sequence>
<dbReference type="Pfam" id="PF00127">
    <property type="entry name" value="Copper-bind"/>
    <property type="match status" value="1"/>
</dbReference>
<feature type="domain" description="Blue (type 1) copper" evidence="10">
    <location>
        <begin position="25"/>
        <end position="111"/>
    </location>
</feature>
<gene>
    <name evidence="11" type="ORF">CKO21_17470</name>
</gene>
<feature type="binding site" evidence="8">
    <location>
        <position position="100"/>
    </location>
    <ligand>
        <name>Cu cation</name>
        <dbReference type="ChEBI" id="CHEBI:23378"/>
    </ligand>
</feature>
<feature type="chain" id="PRO_5037152631" description="Pseudoazurin" evidence="9">
    <location>
        <begin position="20"/>
        <end position="142"/>
    </location>
</feature>
<organism evidence="11 12">
    <name type="scientific">Rhodovibrio salinarum</name>
    <dbReference type="NCBI Taxonomy" id="1087"/>
    <lineage>
        <taxon>Bacteria</taxon>
        <taxon>Pseudomonadati</taxon>
        <taxon>Pseudomonadota</taxon>
        <taxon>Alphaproteobacteria</taxon>
        <taxon>Rhodospirillales</taxon>
        <taxon>Rhodovibrionaceae</taxon>
        <taxon>Rhodovibrio</taxon>
    </lineage>
</organism>
<feature type="binding site" evidence="8">
    <location>
        <position position="59"/>
    </location>
    <ligand>
        <name>Cu cation</name>
        <dbReference type="ChEBI" id="CHEBI:23378"/>
    </ligand>
</feature>
<evidence type="ECO:0000256" key="1">
    <source>
        <dbReference type="ARBA" id="ARBA00004418"/>
    </source>
</evidence>
<dbReference type="InterPro" id="IPR000923">
    <property type="entry name" value="BlueCu_1"/>
</dbReference>
<dbReference type="GO" id="GO:0005507">
    <property type="term" value="F:copper ion binding"/>
    <property type="evidence" value="ECO:0007669"/>
    <property type="project" value="UniProtKB-UniRule"/>
</dbReference>
<evidence type="ECO:0000256" key="3">
    <source>
        <dbReference type="ARBA" id="ARBA00022723"/>
    </source>
</evidence>
<dbReference type="GO" id="GO:0009055">
    <property type="term" value="F:electron transfer activity"/>
    <property type="evidence" value="ECO:0007669"/>
    <property type="project" value="InterPro"/>
</dbReference>
<dbReference type="InterPro" id="IPR008972">
    <property type="entry name" value="Cupredoxin"/>
</dbReference>
<reference evidence="11" key="2">
    <citation type="journal article" date="2020" name="Microorganisms">
        <title>Osmotic Adaptation and Compatible Solute Biosynthesis of Phototrophic Bacteria as Revealed from Genome Analyses.</title>
        <authorList>
            <person name="Imhoff J.F."/>
            <person name="Rahn T."/>
            <person name="Kunzel S."/>
            <person name="Keller A."/>
            <person name="Neulinger S.C."/>
        </authorList>
    </citation>
    <scope>NUCLEOTIDE SEQUENCE</scope>
    <source>
        <strain evidence="11">DSM 9154</strain>
    </source>
</reference>
<keyword evidence="3 8" id="KW-0479">Metal-binding</keyword>
<keyword evidence="4" id="KW-0574">Periplasm</keyword>
<keyword evidence="9" id="KW-0732">Signal</keyword>
<dbReference type="EMBL" id="NRRE01000033">
    <property type="protein sequence ID" value="MBK1699036.1"/>
    <property type="molecule type" value="Genomic_DNA"/>
</dbReference>
<feature type="binding site" evidence="8">
    <location>
        <position position="97"/>
    </location>
    <ligand>
        <name>Cu cation</name>
        <dbReference type="ChEBI" id="CHEBI:23378"/>
    </ligand>
</feature>
<evidence type="ECO:0000256" key="4">
    <source>
        <dbReference type="ARBA" id="ARBA00022764"/>
    </source>
</evidence>
<name>A0A934QLC3_9PROT</name>
<reference evidence="11" key="1">
    <citation type="submission" date="2017-08" db="EMBL/GenBank/DDBJ databases">
        <authorList>
            <person name="Imhoff J.F."/>
            <person name="Rahn T."/>
            <person name="Kuenzel S."/>
            <person name="Neulinger S.C."/>
        </authorList>
    </citation>
    <scope>NUCLEOTIDE SEQUENCE</scope>
    <source>
        <strain evidence="11">DSM 9154</strain>
    </source>
</reference>
<protein>
    <recommendedName>
        <fullName evidence="7">Pseudoazurin</fullName>
    </recommendedName>
</protein>
<dbReference type="PRINTS" id="PR00156">
    <property type="entry name" value="COPPERBLUE"/>
</dbReference>
<keyword evidence="6 8" id="KW-0186">Copper</keyword>
<dbReference type="NCBIfam" id="TIGR02375">
    <property type="entry name" value="pseudoazurin"/>
    <property type="match status" value="1"/>
</dbReference>
<evidence type="ECO:0000256" key="9">
    <source>
        <dbReference type="SAM" id="SignalP"/>
    </source>
</evidence>
<accession>A0A934QLC3</accession>
<keyword evidence="12" id="KW-1185">Reference proteome</keyword>
<evidence type="ECO:0000259" key="10">
    <source>
        <dbReference type="Pfam" id="PF00127"/>
    </source>
</evidence>
<evidence type="ECO:0000313" key="11">
    <source>
        <dbReference type="EMBL" id="MBK1699036.1"/>
    </source>
</evidence>
<dbReference type="SUPFAM" id="SSF49503">
    <property type="entry name" value="Cupredoxins"/>
    <property type="match status" value="1"/>
</dbReference>
<keyword evidence="2" id="KW-0813">Transport</keyword>
<evidence type="ECO:0000256" key="7">
    <source>
        <dbReference type="NCBIfam" id="TIGR02375"/>
    </source>
</evidence>
<evidence type="ECO:0000313" key="12">
    <source>
        <dbReference type="Proteomes" id="UP000778970"/>
    </source>
</evidence>
<dbReference type="Proteomes" id="UP000778970">
    <property type="component" value="Unassembled WGS sequence"/>
</dbReference>